<name>A0ABD2I959_HETSC</name>
<feature type="region of interest" description="Disordered" evidence="1">
    <location>
        <begin position="1"/>
        <end position="154"/>
    </location>
</feature>
<keyword evidence="3" id="KW-1185">Reference proteome</keyword>
<feature type="region of interest" description="Disordered" evidence="1">
    <location>
        <begin position="239"/>
        <end position="266"/>
    </location>
</feature>
<comment type="caution">
    <text evidence="2">The sequence shown here is derived from an EMBL/GenBank/DDBJ whole genome shotgun (WGS) entry which is preliminary data.</text>
</comment>
<organism evidence="2 3">
    <name type="scientific">Heterodera schachtii</name>
    <name type="common">Sugarbeet cyst nematode worm</name>
    <name type="synonym">Tylenchus schachtii</name>
    <dbReference type="NCBI Taxonomy" id="97005"/>
    <lineage>
        <taxon>Eukaryota</taxon>
        <taxon>Metazoa</taxon>
        <taxon>Ecdysozoa</taxon>
        <taxon>Nematoda</taxon>
        <taxon>Chromadorea</taxon>
        <taxon>Rhabditida</taxon>
        <taxon>Tylenchina</taxon>
        <taxon>Tylenchomorpha</taxon>
        <taxon>Tylenchoidea</taxon>
        <taxon>Heteroderidae</taxon>
        <taxon>Heteroderinae</taxon>
        <taxon>Heterodera</taxon>
    </lineage>
</organism>
<reference evidence="2 3" key="1">
    <citation type="submission" date="2024-10" db="EMBL/GenBank/DDBJ databases">
        <authorList>
            <person name="Kim D."/>
        </authorList>
    </citation>
    <scope>NUCLEOTIDE SEQUENCE [LARGE SCALE GENOMIC DNA]</scope>
    <source>
        <strain evidence="2">Taebaek</strain>
    </source>
</reference>
<proteinExistence type="predicted"/>
<feature type="compositionally biased region" description="Low complexity" evidence="1">
    <location>
        <begin position="18"/>
        <end position="27"/>
    </location>
</feature>
<dbReference type="EMBL" id="JBICCN010000348">
    <property type="protein sequence ID" value="KAL3075733.1"/>
    <property type="molecule type" value="Genomic_DNA"/>
</dbReference>
<protein>
    <submittedName>
        <fullName evidence="2">Uncharacterized protein</fullName>
    </submittedName>
</protein>
<evidence type="ECO:0000313" key="3">
    <source>
        <dbReference type="Proteomes" id="UP001620645"/>
    </source>
</evidence>
<dbReference type="Proteomes" id="UP001620645">
    <property type="component" value="Unassembled WGS sequence"/>
</dbReference>
<evidence type="ECO:0000256" key="1">
    <source>
        <dbReference type="SAM" id="MobiDB-lite"/>
    </source>
</evidence>
<sequence length="266" mass="28974">MAHSAARSNRMSARRRSASSSSSAARRTMPTSPVHRRPRAAQSLRSCANPRRCSRTMPPAGRPAGRTATNSNRANTRAGTRRTAEASAHGDYPADDGNGPTVAKRAKTDARSTRVLPVNSSRRREHEQRRRSPSVIMLPAAPLDSNKGTSSQTLGKRVSLDDAITRLAEAEEKRWTRVVRDTILPTASRIDKAFDAFENAIGGFRRAVTDVLTGTFEFVQKTSERHIVALQCIQQQIDEQQKQLDSENANDSIAGNGGDGGKSDDN</sequence>
<accession>A0ABD2I959</accession>
<evidence type="ECO:0000313" key="2">
    <source>
        <dbReference type="EMBL" id="KAL3075733.1"/>
    </source>
</evidence>
<feature type="compositionally biased region" description="Low complexity" evidence="1">
    <location>
        <begin position="1"/>
        <end position="11"/>
    </location>
</feature>
<gene>
    <name evidence="2" type="ORF">niasHS_012563</name>
</gene>
<feature type="compositionally biased region" description="Low complexity" evidence="1">
    <location>
        <begin position="64"/>
        <end position="78"/>
    </location>
</feature>
<dbReference type="AlphaFoldDB" id="A0ABD2I959"/>